<dbReference type="CDD" id="cd06170">
    <property type="entry name" value="LuxR_C_like"/>
    <property type="match status" value="1"/>
</dbReference>
<feature type="domain" description="HTH luxR-type" evidence="3">
    <location>
        <begin position="451"/>
        <end position="516"/>
    </location>
</feature>
<dbReference type="EMBL" id="CP034687">
    <property type="protein sequence ID" value="AZS83275.1"/>
    <property type="molecule type" value="Genomic_DNA"/>
</dbReference>
<proteinExistence type="predicted"/>
<evidence type="ECO:0000313" key="5">
    <source>
        <dbReference type="EMBL" id="QCN89870.1"/>
    </source>
</evidence>
<feature type="region of interest" description="Disordered" evidence="2">
    <location>
        <begin position="85"/>
        <end position="121"/>
    </location>
</feature>
<accession>A0A3Q9KLL7</accession>
<dbReference type="PANTHER" id="PTHR43214">
    <property type="entry name" value="TWO-COMPONENT RESPONSE REGULATOR"/>
    <property type="match status" value="1"/>
</dbReference>
<evidence type="ECO:0000259" key="3">
    <source>
        <dbReference type="PROSITE" id="PS50043"/>
    </source>
</evidence>
<organism evidence="4 6">
    <name type="scientific">Streptomyces griseoviridis</name>
    <dbReference type="NCBI Taxonomy" id="45398"/>
    <lineage>
        <taxon>Bacteria</taxon>
        <taxon>Bacillati</taxon>
        <taxon>Actinomycetota</taxon>
        <taxon>Actinomycetes</taxon>
        <taxon>Kitasatosporales</taxon>
        <taxon>Streptomycetaceae</taxon>
        <taxon>Streptomyces</taxon>
    </lineage>
</organism>
<keyword evidence="7" id="KW-1185">Reference proteome</keyword>
<dbReference type="PROSITE" id="PS50043">
    <property type="entry name" value="HTH_LUXR_2"/>
    <property type="match status" value="1"/>
</dbReference>
<protein>
    <submittedName>
        <fullName evidence="4">LuxR family transcriptional regulator</fullName>
    </submittedName>
</protein>
<evidence type="ECO:0000313" key="4">
    <source>
        <dbReference type="EMBL" id="AZS83275.1"/>
    </source>
</evidence>
<dbReference type="InterPro" id="IPR036388">
    <property type="entry name" value="WH-like_DNA-bd_sf"/>
</dbReference>
<dbReference type="EMBL" id="CP029078">
    <property type="protein sequence ID" value="QCN89870.1"/>
    <property type="molecule type" value="Genomic_DNA"/>
</dbReference>
<evidence type="ECO:0000256" key="1">
    <source>
        <dbReference type="ARBA" id="ARBA00023125"/>
    </source>
</evidence>
<gene>
    <name evidence="5" type="ORF">DDJ31_36940</name>
    <name evidence="4" type="ORF">ELQ87_02420</name>
</gene>
<dbReference type="OrthoDB" id="483at2"/>
<dbReference type="InterPro" id="IPR011990">
    <property type="entry name" value="TPR-like_helical_dom_sf"/>
</dbReference>
<reference evidence="5 7" key="1">
    <citation type="submission" date="2018-04" db="EMBL/GenBank/DDBJ databases">
        <title>Complete genome sequences of Streptomyces griseoviridis K61 and characterization of antagonistic properties of biological control agents.</title>
        <authorList>
            <person name="Mariita R.M."/>
            <person name="Sello J.K."/>
        </authorList>
    </citation>
    <scope>NUCLEOTIDE SEQUENCE [LARGE SCALE GENOMIC DNA]</scope>
    <source>
        <strain evidence="5 7">K61</strain>
    </source>
</reference>
<name>A0A3Q9KLL7_STRGD</name>
<dbReference type="GO" id="GO:0003677">
    <property type="term" value="F:DNA binding"/>
    <property type="evidence" value="ECO:0007669"/>
    <property type="project" value="UniProtKB-KW"/>
</dbReference>
<dbReference type="Gene3D" id="1.10.10.10">
    <property type="entry name" value="Winged helix-like DNA-binding domain superfamily/Winged helix DNA-binding domain"/>
    <property type="match status" value="1"/>
</dbReference>
<dbReference type="GO" id="GO:0006355">
    <property type="term" value="P:regulation of DNA-templated transcription"/>
    <property type="evidence" value="ECO:0007669"/>
    <property type="project" value="InterPro"/>
</dbReference>
<keyword evidence="1" id="KW-0238">DNA-binding</keyword>
<dbReference type="AlphaFoldDB" id="A0A3Q9KLL7"/>
<dbReference type="InterPro" id="IPR016032">
    <property type="entry name" value="Sig_transdc_resp-reg_C-effctor"/>
</dbReference>
<dbReference type="Proteomes" id="UP000501753">
    <property type="component" value="Chromosome"/>
</dbReference>
<reference evidence="4 6" key="2">
    <citation type="submission" date="2018-12" db="EMBL/GenBank/DDBJ databases">
        <title>Streptomyces griseoviridis F1-27 complete genome.</title>
        <authorList>
            <person name="Mariita R.M."/>
            <person name="Sello J.K."/>
        </authorList>
    </citation>
    <scope>NUCLEOTIDE SEQUENCE [LARGE SCALE GENOMIC DNA]</scope>
    <source>
        <strain evidence="4 6">F1-27</strain>
    </source>
</reference>
<dbReference type="SMART" id="SM00421">
    <property type="entry name" value="HTH_LUXR"/>
    <property type="match status" value="1"/>
</dbReference>
<dbReference type="Proteomes" id="UP000271291">
    <property type="component" value="Chromosome"/>
</dbReference>
<dbReference type="PRINTS" id="PR00038">
    <property type="entry name" value="HTHLUXR"/>
</dbReference>
<dbReference type="InterPro" id="IPR039420">
    <property type="entry name" value="WalR-like"/>
</dbReference>
<feature type="region of interest" description="Disordered" evidence="2">
    <location>
        <begin position="1"/>
        <end position="23"/>
    </location>
</feature>
<evidence type="ECO:0000256" key="2">
    <source>
        <dbReference type="SAM" id="MobiDB-lite"/>
    </source>
</evidence>
<dbReference type="Pfam" id="PF00196">
    <property type="entry name" value="GerE"/>
    <property type="match status" value="1"/>
</dbReference>
<dbReference type="InterPro" id="IPR000792">
    <property type="entry name" value="Tscrpt_reg_LuxR_C"/>
</dbReference>
<dbReference type="PANTHER" id="PTHR43214:SF42">
    <property type="entry name" value="TRANSCRIPTIONAL REGULATORY PROTEIN DESR"/>
    <property type="match status" value="1"/>
</dbReference>
<dbReference type="KEGG" id="sgd:ELQ87_02420"/>
<dbReference type="SUPFAM" id="SSF46894">
    <property type="entry name" value="C-terminal effector domain of the bipartite response regulators"/>
    <property type="match status" value="1"/>
</dbReference>
<evidence type="ECO:0000313" key="6">
    <source>
        <dbReference type="Proteomes" id="UP000271291"/>
    </source>
</evidence>
<dbReference type="SUPFAM" id="SSF48452">
    <property type="entry name" value="TPR-like"/>
    <property type="match status" value="1"/>
</dbReference>
<feature type="compositionally biased region" description="Low complexity" evidence="2">
    <location>
        <begin position="1"/>
        <end position="14"/>
    </location>
</feature>
<sequence>MSGRGTRGTAMAGAEPSGSPRGRTALARAVREARDGPVGDACASFLLAASLLAPEDPHAARAAVLAAADAAWTAGDAATCLTLLRDHPPRSGRGTAAPDPVDGRGTAAPDPVDGRGTAAPDPVDDYRLGIRAVLEARFDRAAAPLRRVAHATGGDDTPEPLLRSAAAGLLLGDLAAARQAGARALAAARNRGAFALEPRALEYLAYAELRAGRHAQARSHAEDGLRAARATGQRNYAAQHHAVLALAASIEGEPQLVDAHVSAALTTARRHGLAQTATLAHWAAARAALGRGLPEDAADRLAPLIRPGPGRGHFAVWMLAVPCFVEAAVLAGRPADARPAVAEFARWEACGADPHASAQLARCQALLAPSEQAHALYVRALARHDETGGDFERARTALLFGRWLRRRRRLREARDRLSAALVGFDHCGARVWAEQTRAELRAHGAVSRAAAPAALTRLTPQQLRIAHRVADGATNREIAQSLAVSTRTVDYHLRNVYSVLGVRSRVELARLVEQGEKTAAHP</sequence>
<evidence type="ECO:0000313" key="7">
    <source>
        <dbReference type="Proteomes" id="UP000501753"/>
    </source>
</evidence>